<evidence type="ECO:0000256" key="1">
    <source>
        <dbReference type="SAM" id="Phobius"/>
    </source>
</evidence>
<comment type="caution">
    <text evidence="2">The sequence shown here is derived from an EMBL/GenBank/DDBJ whole genome shotgun (WGS) entry which is preliminary data.</text>
</comment>
<keyword evidence="3" id="KW-1185">Reference proteome</keyword>
<accession>A0A0B2VIH1</accession>
<dbReference type="OrthoDB" id="5872647at2759"/>
<dbReference type="STRING" id="6265.A0A0B2VIH1"/>
<reference evidence="2 3" key="1">
    <citation type="submission" date="2014-11" db="EMBL/GenBank/DDBJ databases">
        <title>Genetic blueprint of the zoonotic pathogen Toxocara canis.</title>
        <authorList>
            <person name="Zhu X.-Q."/>
            <person name="Korhonen P.K."/>
            <person name="Cai H."/>
            <person name="Young N.D."/>
            <person name="Nejsum P."/>
            <person name="von Samson-Himmelstjerna G."/>
            <person name="Boag P.R."/>
            <person name="Tan P."/>
            <person name="Li Q."/>
            <person name="Min J."/>
            <person name="Yang Y."/>
            <person name="Wang X."/>
            <person name="Fang X."/>
            <person name="Hall R.S."/>
            <person name="Hofmann A."/>
            <person name="Sternberg P.W."/>
            <person name="Jex A.R."/>
            <person name="Gasser R.B."/>
        </authorList>
    </citation>
    <scope>NUCLEOTIDE SEQUENCE [LARGE SCALE GENOMIC DNA]</scope>
    <source>
        <strain evidence="2">PN_DK_2014</strain>
    </source>
</reference>
<protein>
    <submittedName>
        <fullName evidence="2">Uncharacterized protein</fullName>
    </submittedName>
</protein>
<sequence>MVSGKSFDLSMLWTIEGQFQFVLAPKMKSDVIIDDIAYQWPKFTNTVTVSGPGVQRSPFGKFNSNAEPNIVVLGPSSAAFDQRVYFETLQEVVEVLYNTYEYTNEMSLFDLKKTYSKDLHGFGIVDAIIVLFFLCVISAIIFGIAMTIRQYHADPRVRQLFLESSAIHALTVRWQSNKREEDQLELLSSEIDDAVLTSDEEHSPVITKDEYKNFTNISFTERKHQENDNISMEDSVL</sequence>
<name>A0A0B2VIH1_TOXCA</name>
<evidence type="ECO:0000313" key="2">
    <source>
        <dbReference type="EMBL" id="KHN81328.1"/>
    </source>
</evidence>
<proteinExistence type="predicted"/>
<dbReference type="EMBL" id="JPKZ01001543">
    <property type="protein sequence ID" value="KHN81328.1"/>
    <property type="molecule type" value="Genomic_DNA"/>
</dbReference>
<keyword evidence="1" id="KW-0812">Transmembrane</keyword>
<evidence type="ECO:0000313" key="3">
    <source>
        <dbReference type="Proteomes" id="UP000031036"/>
    </source>
</evidence>
<dbReference type="Proteomes" id="UP000031036">
    <property type="component" value="Unassembled WGS sequence"/>
</dbReference>
<feature type="transmembrane region" description="Helical" evidence="1">
    <location>
        <begin position="122"/>
        <end position="148"/>
    </location>
</feature>
<keyword evidence="1" id="KW-0472">Membrane</keyword>
<dbReference type="AlphaFoldDB" id="A0A0B2VIH1"/>
<gene>
    <name evidence="2" type="ORF">Tcan_08512</name>
</gene>
<keyword evidence="1" id="KW-1133">Transmembrane helix</keyword>
<organism evidence="2 3">
    <name type="scientific">Toxocara canis</name>
    <name type="common">Canine roundworm</name>
    <dbReference type="NCBI Taxonomy" id="6265"/>
    <lineage>
        <taxon>Eukaryota</taxon>
        <taxon>Metazoa</taxon>
        <taxon>Ecdysozoa</taxon>
        <taxon>Nematoda</taxon>
        <taxon>Chromadorea</taxon>
        <taxon>Rhabditida</taxon>
        <taxon>Spirurina</taxon>
        <taxon>Ascaridomorpha</taxon>
        <taxon>Ascaridoidea</taxon>
        <taxon>Toxocaridae</taxon>
        <taxon>Toxocara</taxon>
    </lineage>
</organism>